<dbReference type="EMBL" id="AGAY01000044">
    <property type="protein sequence ID" value="EGY52616.1"/>
    <property type="molecule type" value="Genomic_DNA"/>
</dbReference>
<dbReference type="STRING" id="1032488.HMPREF9371_1177"/>
<evidence type="ECO:0000313" key="2">
    <source>
        <dbReference type="EMBL" id="EGY52616.1"/>
    </source>
</evidence>
<proteinExistence type="predicted"/>
<dbReference type="PATRIC" id="fig|1032488.3.peg.1105"/>
<dbReference type="Proteomes" id="UP000003019">
    <property type="component" value="Unassembled WGS sequence"/>
</dbReference>
<name>G4CHT8_9NEIS</name>
<keyword evidence="3" id="KW-1185">Reference proteome</keyword>
<protein>
    <submittedName>
        <fullName evidence="2">Uncharacterized protein</fullName>
    </submittedName>
</protein>
<comment type="caution">
    <text evidence="2">The sequence shown here is derived from an EMBL/GenBank/DDBJ whole genome shotgun (WGS) entry which is preliminary data.</text>
</comment>
<accession>G4CHT8</accession>
<dbReference type="HOGENOM" id="CLU_2808010_0_0_4"/>
<organism evidence="2 3">
    <name type="scientific">Neisseria shayeganii 871</name>
    <dbReference type="NCBI Taxonomy" id="1032488"/>
    <lineage>
        <taxon>Bacteria</taxon>
        <taxon>Pseudomonadati</taxon>
        <taxon>Pseudomonadota</taxon>
        <taxon>Betaproteobacteria</taxon>
        <taxon>Neisseriales</taxon>
        <taxon>Neisseriaceae</taxon>
        <taxon>Neisseria</taxon>
    </lineage>
</organism>
<evidence type="ECO:0000256" key="1">
    <source>
        <dbReference type="SAM" id="MobiDB-lite"/>
    </source>
</evidence>
<feature type="region of interest" description="Disordered" evidence="1">
    <location>
        <begin position="47"/>
        <end position="67"/>
    </location>
</feature>
<gene>
    <name evidence="2" type="ORF">HMPREF9371_1177</name>
</gene>
<dbReference type="AlphaFoldDB" id="G4CHT8"/>
<sequence>MAAQGIAGLYSGGPSVSMAAVFSPQQRAGRESGFLPVAAQAYPKRPANHIHPFYPDTPEQPARDDCI</sequence>
<evidence type="ECO:0000313" key="3">
    <source>
        <dbReference type="Proteomes" id="UP000003019"/>
    </source>
</evidence>
<reference evidence="2 3" key="1">
    <citation type="submission" date="2011-05" db="EMBL/GenBank/DDBJ databases">
        <authorList>
            <person name="Muzny D."/>
            <person name="Qin X."/>
            <person name="Deng J."/>
            <person name="Jiang H."/>
            <person name="Liu Y."/>
            <person name="Qu J."/>
            <person name="Song X.-Z."/>
            <person name="Zhang L."/>
            <person name="Thornton R."/>
            <person name="Coyle M."/>
            <person name="Francisco L."/>
            <person name="Jackson L."/>
            <person name="Javaid M."/>
            <person name="Korchina V."/>
            <person name="Kovar C."/>
            <person name="Mata R."/>
            <person name="Mathew T."/>
            <person name="Ngo R."/>
            <person name="Nguyen L."/>
            <person name="Nguyen N."/>
            <person name="Okwuonu G."/>
            <person name="Ongeri F."/>
            <person name="Pham C."/>
            <person name="Simmons D."/>
            <person name="Wilczek-Boney K."/>
            <person name="Hale W."/>
            <person name="Jakkamsetti A."/>
            <person name="Pham P."/>
            <person name="Ruth R."/>
            <person name="San Lucas F."/>
            <person name="Warren J."/>
            <person name="Zhang J."/>
            <person name="Zhao Z."/>
            <person name="Zhou C."/>
            <person name="Zhu D."/>
            <person name="Lee S."/>
            <person name="Bess C."/>
            <person name="Blankenburg K."/>
            <person name="Forbes L."/>
            <person name="Fu Q."/>
            <person name="Gubbala S."/>
            <person name="Hirani K."/>
            <person name="Jayaseelan J.C."/>
            <person name="Lara F."/>
            <person name="Munidasa M."/>
            <person name="Palculict T."/>
            <person name="Patil S."/>
            <person name="Pu L.-L."/>
            <person name="Saada N."/>
            <person name="Tang L."/>
            <person name="Weissenberger G."/>
            <person name="Zhu Y."/>
            <person name="Hemphill L."/>
            <person name="Shang Y."/>
            <person name="Youmans B."/>
            <person name="Ayvaz T."/>
            <person name="Ross M."/>
            <person name="Santibanez J."/>
            <person name="Aqrawi P."/>
            <person name="Gross S."/>
            <person name="Joshi V."/>
            <person name="Fowler G."/>
            <person name="Nazareth L."/>
            <person name="Reid J."/>
            <person name="Worley K."/>
            <person name="Petrosino J."/>
            <person name="Highlander S."/>
            <person name="Gibbs R."/>
        </authorList>
    </citation>
    <scope>NUCLEOTIDE SEQUENCE [LARGE SCALE GENOMIC DNA]</scope>
    <source>
        <strain evidence="2 3">871</strain>
    </source>
</reference>